<dbReference type="GO" id="GO:0003990">
    <property type="term" value="F:acetylcholinesterase activity"/>
    <property type="evidence" value="ECO:0007669"/>
    <property type="project" value="TreeGrafter"/>
</dbReference>
<evidence type="ECO:0000256" key="3">
    <source>
        <dbReference type="ARBA" id="ARBA00022801"/>
    </source>
</evidence>
<dbReference type="GO" id="GO:0005886">
    <property type="term" value="C:plasma membrane"/>
    <property type="evidence" value="ECO:0007669"/>
    <property type="project" value="TreeGrafter"/>
</dbReference>
<dbReference type="GO" id="GO:0019695">
    <property type="term" value="P:choline metabolic process"/>
    <property type="evidence" value="ECO:0007669"/>
    <property type="project" value="TreeGrafter"/>
</dbReference>
<keyword evidence="2" id="KW-0719">Serine esterase</keyword>
<dbReference type="GO" id="GO:0006581">
    <property type="term" value="P:acetylcholine catabolic process"/>
    <property type="evidence" value="ECO:0007669"/>
    <property type="project" value="TreeGrafter"/>
</dbReference>
<dbReference type="InterPro" id="IPR050654">
    <property type="entry name" value="AChE-related_enzymes"/>
</dbReference>
<evidence type="ECO:0000256" key="4">
    <source>
        <dbReference type="ARBA" id="ARBA00023157"/>
    </source>
</evidence>
<reference evidence="8" key="1">
    <citation type="submission" date="2017-02" db="UniProtKB">
        <authorList>
            <consortium name="WormBaseParasite"/>
        </authorList>
    </citation>
    <scope>IDENTIFICATION</scope>
</reference>
<dbReference type="PANTHER" id="PTHR43918:SF15">
    <property type="entry name" value="CARBOXYLIC ESTER HYDROLASE"/>
    <property type="match status" value="1"/>
</dbReference>
<evidence type="ECO:0000313" key="8">
    <source>
        <dbReference type="WBParaSite" id="SPAL_0000436100.1"/>
    </source>
</evidence>
<evidence type="ECO:0000256" key="5">
    <source>
        <dbReference type="SAM" id="SignalP"/>
    </source>
</evidence>
<dbReference type="Pfam" id="PF00135">
    <property type="entry name" value="COesterase"/>
    <property type="match status" value="1"/>
</dbReference>
<dbReference type="ESTHER" id="strea-a0a0n5bed8">
    <property type="family name" value="Cholinesterase-like"/>
</dbReference>
<evidence type="ECO:0000259" key="6">
    <source>
        <dbReference type="Pfam" id="PF00135"/>
    </source>
</evidence>
<dbReference type="InterPro" id="IPR002018">
    <property type="entry name" value="CarbesteraseB"/>
</dbReference>
<dbReference type="SUPFAM" id="SSF53474">
    <property type="entry name" value="alpha/beta-Hydrolases"/>
    <property type="match status" value="1"/>
</dbReference>
<evidence type="ECO:0000256" key="2">
    <source>
        <dbReference type="ARBA" id="ARBA00022487"/>
    </source>
</evidence>
<feature type="domain" description="Carboxylesterase type B" evidence="6">
    <location>
        <begin position="23"/>
        <end position="528"/>
    </location>
</feature>
<keyword evidence="5" id="KW-0732">Signal</keyword>
<protein>
    <submittedName>
        <fullName evidence="8">Acetylcholinesterase</fullName>
    </submittedName>
</protein>
<dbReference type="Gene3D" id="3.40.50.1820">
    <property type="entry name" value="alpha/beta hydrolase"/>
    <property type="match status" value="1"/>
</dbReference>
<evidence type="ECO:0000256" key="1">
    <source>
        <dbReference type="ARBA" id="ARBA00005964"/>
    </source>
</evidence>
<dbReference type="WBParaSite" id="SPAL_0000436100.1">
    <property type="protein sequence ID" value="SPAL_0000436100.1"/>
    <property type="gene ID" value="SPAL_0000436100"/>
</dbReference>
<dbReference type="PANTHER" id="PTHR43918">
    <property type="entry name" value="ACETYLCHOLINESTERASE"/>
    <property type="match status" value="1"/>
</dbReference>
<dbReference type="GO" id="GO:0005615">
    <property type="term" value="C:extracellular space"/>
    <property type="evidence" value="ECO:0007669"/>
    <property type="project" value="TreeGrafter"/>
</dbReference>
<dbReference type="PRINTS" id="PR00878">
    <property type="entry name" value="CHOLNESTRASE"/>
</dbReference>
<dbReference type="InterPro" id="IPR029058">
    <property type="entry name" value="AB_hydrolase_fold"/>
</dbReference>
<keyword evidence="3" id="KW-0378">Hydrolase</keyword>
<dbReference type="AlphaFoldDB" id="A0A0N5BED8"/>
<comment type="similarity">
    <text evidence="1">Belongs to the type-B carboxylesterase/lipase family.</text>
</comment>
<dbReference type="Proteomes" id="UP000046392">
    <property type="component" value="Unplaced"/>
</dbReference>
<dbReference type="InterPro" id="IPR000997">
    <property type="entry name" value="Cholinesterase"/>
</dbReference>
<keyword evidence="4" id="KW-1015">Disulfide bond</keyword>
<name>A0A0N5BED8_STREA</name>
<evidence type="ECO:0000313" key="7">
    <source>
        <dbReference type="Proteomes" id="UP000046392"/>
    </source>
</evidence>
<proteinExistence type="inferred from homology"/>
<keyword evidence="7" id="KW-1185">Reference proteome</keyword>
<feature type="signal peptide" evidence="5">
    <location>
        <begin position="1"/>
        <end position="16"/>
    </location>
</feature>
<dbReference type="STRING" id="174720.A0A0N5BED8"/>
<organism evidence="7 8">
    <name type="scientific">Strongyloides papillosus</name>
    <name type="common">Intestinal threadworm</name>
    <dbReference type="NCBI Taxonomy" id="174720"/>
    <lineage>
        <taxon>Eukaryota</taxon>
        <taxon>Metazoa</taxon>
        <taxon>Ecdysozoa</taxon>
        <taxon>Nematoda</taxon>
        <taxon>Chromadorea</taxon>
        <taxon>Rhabditida</taxon>
        <taxon>Tylenchina</taxon>
        <taxon>Panagrolaimomorpha</taxon>
        <taxon>Strongyloidoidea</taxon>
        <taxon>Strongyloididae</taxon>
        <taxon>Strongyloides</taxon>
    </lineage>
</organism>
<sequence>MFKIFLLFHYFLAVLGFTPLEYTTRDGKIIGKSNSKFTSVTEFLGIPFAKPPTGNLRFKPPQQLKKVVPSDPFYADKPANTCLYAYEKSFYYGFKGYDFWHPKSLTQSEDCLQLNMWVPENHDGSVLVFVFGNGYDSGSPSLRVFNGAALAYSAGVIVVNLNYRLGVLGFGYLNGHKDMPGNMGLLDQQMGLKWVYDNIESFGGNKKKITLFGSGTGASSVTAHLFAPGSEKYFIRLIANSGTMLNTWSFQKTSMASLNLLALAKKFKCTGSDIQIIRCLREAKSIVNPDQSPLVQPFIPVESEDNFFMRNIRKKLFKREMKKDCDVMLGVTKDEASYLMPQFLKGTYYGCNFKKDKELESKGNMCLMNETHFNNVVKLIGFYHKYPKEDLDLLYKTYADKTVKEPRDWTKKLLSDFIFKCDIATFGMNYLSRVEGSKYFYQLNRMPRVSHWPKWMGVVHGYELLYEFGYIRTHWRYYSRSVRAKEKSLAIKMMKLIVQFVKIGKLPIKWKQFDKNDVPVAFIDDKYSSERGPSSVKSALTEGCKVIRKIQIKHPNIN</sequence>
<accession>A0A0N5BED8</accession>
<feature type="chain" id="PRO_5005894454" evidence="5">
    <location>
        <begin position="17"/>
        <end position="558"/>
    </location>
</feature>